<reference evidence="4 5" key="1">
    <citation type="journal article" date="2019" name="Sci. Rep.">
        <title>Orb-weaving spider Araneus ventricosus genome elucidates the spidroin gene catalogue.</title>
        <authorList>
            <person name="Kono N."/>
            <person name="Nakamura H."/>
            <person name="Ohtoshi R."/>
            <person name="Moran D.A.P."/>
            <person name="Shinohara A."/>
            <person name="Yoshida Y."/>
            <person name="Fujiwara M."/>
            <person name="Mori M."/>
            <person name="Tomita M."/>
            <person name="Arakawa K."/>
        </authorList>
    </citation>
    <scope>NUCLEOTIDE SEQUENCE [LARGE SCALE GENOMIC DNA]</scope>
</reference>
<dbReference type="InterPro" id="IPR050964">
    <property type="entry name" value="Striated_Muscle_Regulatory"/>
</dbReference>
<dbReference type="GO" id="GO:0031430">
    <property type="term" value="C:M band"/>
    <property type="evidence" value="ECO:0007669"/>
    <property type="project" value="TreeGrafter"/>
</dbReference>
<keyword evidence="5" id="KW-1185">Reference proteome</keyword>
<dbReference type="EMBL" id="BGPR01051671">
    <property type="protein sequence ID" value="GBO28587.1"/>
    <property type="molecule type" value="Genomic_DNA"/>
</dbReference>
<dbReference type="InterPro" id="IPR013783">
    <property type="entry name" value="Ig-like_fold"/>
</dbReference>
<dbReference type="PANTHER" id="PTHR13817:SF172">
    <property type="entry name" value="IG-LIKE DOMAIN-CONTAINING PROTEIN"/>
    <property type="match status" value="1"/>
</dbReference>
<dbReference type="SMART" id="SM00060">
    <property type="entry name" value="FN3"/>
    <property type="match status" value="1"/>
</dbReference>
<proteinExistence type="predicted"/>
<dbReference type="InterPro" id="IPR036116">
    <property type="entry name" value="FN3_sf"/>
</dbReference>
<evidence type="ECO:0000259" key="3">
    <source>
        <dbReference type="PROSITE" id="PS50853"/>
    </source>
</evidence>
<comment type="caution">
    <text evidence="4">The sequence shown here is derived from an EMBL/GenBank/DDBJ whole genome shotgun (WGS) entry which is preliminary data.</text>
</comment>
<evidence type="ECO:0000313" key="4">
    <source>
        <dbReference type="EMBL" id="GBO28587.1"/>
    </source>
</evidence>
<dbReference type="Gene3D" id="2.60.40.10">
    <property type="entry name" value="Immunoglobulins"/>
    <property type="match status" value="1"/>
</dbReference>
<dbReference type="PROSITE" id="PS50853">
    <property type="entry name" value="FN3"/>
    <property type="match status" value="1"/>
</dbReference>
<dbReference type="Proteomes" id="UP000499080">
    <property type="component" value="Unassembled WGS sequence"/>
</dbReference>
<evidence type="ECO:0000256" key="1">
    <source>
        <dbReference type="ARBA" id="ARBA00022737"/>
    </source>
</evidence>
<gene>
    <name evidence="4" type="primary">sax-3_0</name>
    <name evidence="4" type="ORF">AVEN_246476_1</name>
</gene>
<keyword evidence="2" id="KW-0732">Signal</keyword>
<organism evidence="4 5">
    <name type="scientific">Araneus ventricosus</name>
    <name type="common">Orbweaver spider</name>
    <name type="synonym">Epeira ventricosa</name>
    <dbReference type="NCBI Taxonomy" id="182803"/>
    <lineage>
        <taxon>Eukaryota</taxon>
        <taxon>Metazoa</taxon>
        <taxon>Ecdysozoa</taxon>
        <taxon>Arthropoda</taxon>
        <taxon>Chelicerata</taxon>
        <taxon>Arachnida</taxon>
        <taxon>Araneae</taxon>
        <taxon>Araneomorphae</taxon>
        <taxon>Entelegynae</taxon>
        <taxon>Araneoidea</taxon>
        <taxon>Araneidae</taxon>
        <taxon>Araneus</taxon>
    </lineage>
</organism>
<feature type="domain" description="Fibronectin type-III" evidence="3">
    <location>
        <begin position="39"/>
        <end position="134"/>
    </location>
</feature>
<evidence type="ECO:0000313" key="5">
    <source>
        <dbReference type="Proteomes" id="UP000499080"/>
    </source>
</evidence>
<dbReference type="PANTHER" id="PTHR13817">
    <property type="entry name" value="TITIN"/>
    <property type="match status" value="1"/>
</dbReference>
<sequence>MMYFILCLFVIWHSIECLAPRNPNVIFHRAPDPSTFPKPPGQPIALNVTETSVTLQWQRSTNMGASPLIGYRVEYYSSDLQSGWVVTAHHVATESHVVHNLRPDTHYQFLVRAENSHGLSLPSPSSKVIKTLGKCRHASSHLVRWMEWLNMS</sequence>
<accession>A0A4Y2VXV3</accession>
<dbReference type="PRINTS" id="PR00014">
    <property type="entry name" value="FNTYPEIII"/>
</dbReference>
<dbReference type="Pfam" id="PF00041">
    <property type="entry name" value="fn3"/>
    <property type="match status" value="1"/>
</dbReference>
<protein>
    <submittedName>
        <fullName evidence="4">Protein sax-3</fullName>
    </submittedName>
</protein>
<dbReference type="SUPFAM" id="SSF49265">
    <property type="entry name" value="Fibronectin type III"/>
    <property type="match status" value="1"/>
</dbReference>
<keyword evidence="1" id="KW-0677">Repeat</keyword>
<dbReference type="CDD" id="cd00063">
    <property type="entry name" value="FN3"/>
    <property type="match status" value="1"/>
</dbReference>
<evidence type="ECO:0000256" key="2">
    <source>
        <dbReference type="SAM" id="SignalP"/>
    </source>
</evidence>
<dbReference type="AlphaFoldDB" id="A0A4Y2VXV3"/>
<name>A0A4Y2VXV3_ARAVE</name>
<dbReference type="GO" id="GO:0045214">
    <property type="term" value="P:sarcomere organization"/>
    <property type="evidence" value="ECO:0007669"/>
    <property type="project" value="TreeGrafter"/>
</dbReference>
<dbReference type="OrthoDB" id="428111at2759"/>
<dbReference type="InterPro" id="IPR003961">
    <property type="entry name" value="FN3_dom"/>
</dbReference>
<feature type="signal peptide" evidence="2">
    <location>
        <begin position="1"/>
        <end position="17"/>
    </location>
</feature>
<feature type="chain" id="PRO_5021401869" evidence="2">
    <location>
        <begin position="18"/>
        <end position="152"/>
    </location>
</feature>